<sequence length="370" mass="39473">MNAAATPATPPAKRPAGRGRNLELPEHLKAYKGVWVFIEHDRGHVHSVSWELLGEARKLADKLGSSVGVAILGGPDEKLEAFAAEAFGYGADKAYIVHDPVLLGYRNEPFTKGLTDLVNKYQPEILLLGATSMGRDLAGSVATTLLTGLTADCTELNIDPTSRALAATRPTFGGSLLCTIMTLAYRPQMATVRPRVMAMPRAEEGRSGDVVQETLGMVESSIVTKLLDFLPDATSNQINLPYADVIVSGGKGLKNPENFKLVFELARVLGGEVGATRPCVQAGWVEADRQVGQTGKTVRPKLYIAAGISGAIQHRVGMESSDVIVAINTDPNAPIFDFAHYGIVGNALQVLPALTAAFAEHLGKRRRLVA</sequence>
<dbReference type="Pfam" id="PF01012">
    <property type="entry name" value="ETF"/>
    <property type="match status" value="1"/>
</dbReference>
<evidence type="ECO:0000256" key="2">
    <source>
        <dbReference type="ARBA" id="ARBA00022448"/>
    </source>
</evidence>
<evidence type="ECO:0000313" key="9">
    <source>
        <dbReference type="EMBL" id="AKA64692.1"/>
    </source>
</evidence>
<dbReference type="InterPro" id="IPR001308">
    <property type="entry name" value="ETF_a/FixB"/>
</dbReference>
<comment type="similarity">
    <text evidence="1">Belongs to the ETF alpha-subunit/FixB family.</text>
</comment>
<comment type="cofactor">
    <cofactor evidence="6">
        <name>FAD</name>
        <dbReference type="ChEBI" id="CHEBI:57692"/>
    </cofactor>
    <text evidence="6">Binds 1 FAD per dimer.</text>
</comment>
<evidence type="ECO:0000256" key="3">
    <source>
        <dbReference type="ARBA" id="ARBA00022630"/>
    </source>
</evidence>
<evidence type="ECO:0000256" key="6">
    <source>
        <dbReference type="PIRSR" id="PIRSR000089-1"/>
    </source>
</evidence>
<dbReference type="InterPro" id="IPR014729">
    <property type="entry name" value="Rossmann-like_a/b/a_fold"/>
</dbReference>
<feature type="binding site" evidence="6">
    <location>
        <begin position="307"/>
        <end position="314"/>
    </location>
    <ligand>
        <name>FAD</name>
        <dbReference type="ChEBI" id="CHEBI:57692"/>
    </ligand>
</feature>
<dbReference type="InterPro" id="IPR033947">
    <property type="entry name" value="ETF_alpha_N"/>
</dbReference>
<organism evidence="9">
    <name type="scientific">Pseudacidovorax intermedius NH-1</name>
    <dbReference type="NCBI Taxonomy" id="1257078"/>
    <lineage>
        <taxon>Bacteria</taxon>
        <taxon>Pseudomonadati</taxon>
        <taxon>Pseudomonadota</taxon>
        <taxon>Betaproteobacteria</taxon>
        <taxon>Burkholderiales</taxon>
        <taxon>Comamonadaceae</taxon>
        <taxon>Pseudacidovorax</taxon>
    </lineage>
</organism>
<dbReference type="Gene3D" id="3.40.50.1220">
    <property type="entry name" value="TPP-binding domain"/>
    <property type="match status" value="1"/>
</dbReference>
<dbReference type="PROSITE" id="PS00696">
    <property type="entry name" value="ETF_ALPHA"/>
    <property type="match status" value="1"/>
</dbReference>
<accession>A0A0K0MDS3</accession>
<evidence type="ECO:0000256" key="7">
    <source>
        <dbReference type="SAM" id="MobiDB-lite"/>
    </source>
</evidence>
<evidence type="ECO:0000256" key="1">
    <source>
        <dbReference type="ARBA" id="ARBA00005817"/>
    </source>
</evidence>
<reference evidence="9" key="1">
    <citation type="submission" date="2014-07" db="EMBL/GenBank/DDBJ databases">
        <title>Isolation of nitrogenase gene from Pseudacidovorax intermedius.</title>
        <authorList>
            <person name="Zhang L."/>
            <person name="Chen S."/>
        </authorList>
    </citation>
    <scope>NUCLEOTIDE SEQUENCE</scope>
</reference>
<dbReference type="SUPFAM" id="SSF52402">
    <property type="entry name" value="Adenine nucleotide alpha hydrolases-like"/>
    <property type="match status" value="1"/>
</dbReference>
<feature type="binding site" evidence="6">
    <location>
        <position position="328"/>
    </location>
    <ligand>
        <name>FAD</name>
        <dbReference type="ChEBI" id="CHEBI:57692"/>
    </ligand>
</feature>
<feature type="binding site" evidence="6">
    <location>
        <begin position="276"/>
        <end position="277"/>
    </location>
    <ligand>
        <name>FAD</name>
        <dbReference type="ChEBI" id="CHEBI:57692"/>
    </ligand>
</feature>
<dbReference type="Pfam" id="PF00766">
    <property type="entry name" value="ETF_alpha"/>
    <property type="match status" value="1"/>
</dbReference>
<dbReference type="CDD" id="cd01715">
    <property type="entry name" value="ETF_alpha"/>
    <property type="match status" value="1"/>
</dbReference>
<dbReference type="GO" id="GO:0050660">
    <property type="term" value="F:flavin adenine dinucleotide binding"/>
    <property type="evidence" value="ECO:0007669"/>
    <property type="project" value="InterPro"/>
</dbReference>
<feature type="region of interest" description="Disordered" evidence="7">
    <location>
        <begin position="1"/>
        <end position="21"/>
    </location>
</feature>
<keyword evidence="2" id="KW-0813">Transport</keyword>
<dbReference type="InterPro" id="IPR029035">
    <property type="entry name" value="DHS-like_NAD/FAD-binding_dom"/>
</dbReference>
<dbReference type="GO" id="GO:0009055">
    <property type="term" value="F:electron transfer activity"/>
    <property type="evidence" value="ECO:0007669"/>
    <property type="project" value="InterPro"/>
</dbReference>
<dbReference type="Gene3D" id="3.40.50.620">
    <property type="entry name" value="HUPs"/>
    <property type="match status" value="1"/>
</dbReference>
<evidence type="ECO:0000259" key="8">
    <source>
        <dbReference type="SMART" id="SM00893"/>
    </source>
</evidence>
<gene>
    <name evidence="9" type="primary">fixB</name>
</gene>
<keyword evidence="4 6" id="KW-0274">FAD</keyword>
<keyword evidence="3" id="KW-0285">Flavoprotein</keyword>
<dbReference type="AlphaFoldDB" id="A0A0K0MDS3"/>
<protein>
    <submittedName>
        <fullName evidence="9">FixB</fullName>
    </submittedName>
</protein>
<dbReference type="PANTHER" id="PTHR43153:SF1">
    <property type="entry name" value="ELECTRON TRANSFER FLAVOPROTEIN SUBUNIT ALPHA, MITOCHONDRIAL"/>
    <property type="match status" value="1"/>
</dbReference>
<name>A0A0K0MDS3_9BURK</name>
<dbReference type="PIRSF" id="PIRSF000089">
    <property type="entry name" value="Electra_flavoP_a"/>
    <property type="match status" value="1"/>
</dbReference>
<dbReference type="PANTHER" id="PTHR43153">
    <property type="entry name" value="ELECTRON TRANSFER FLAVOPROTEIN ALPHA"/>
    <property type="match status" value="1"/>
</dbReference>
<evidence type="ECO:0000256" key="5">
    <source>
        <dbReference type="ARBA" id="ARBA00022982"/>
    </source>
</evidence>
<dbReference type="InterPro" id="IPR014731">
    <property type="entry name" value="ETF_asu_C"/>
</dbReference>
<feature type="domain" description="Electron transfer flavoprotein alpha/beta-subunit N-terminal" evidence="8">
    <location>
        <begin position="34"/>
        <end position="226"/>
    </location>
</feature>
<dbReference type="GO" id="GO:0033539">
    <property type="term" value="P:fatty acid beta-oxidation using acyl-CoA dehydrogenase"/>
    <property type="evidence" value="ECO:0007669"/>
    <property type="project" value="TreeGrafter"/>
</dbReference>
<evidence type="ECO:0000256" key="4">
    <source>
        <dbReference type="ARBA" id="ARBA00022827"/>
    </source>
</evidence>
<proteinExistence type="inferred from homology"/>
<dbReference type="SMART" id="SM00893">
    <property type="entry name" value="ETF"/>
    <property type="match status" value="1"/>
</dbReference>
<keyword evidence="5" id="KW-0249">Electron transport</keyword>
<dbReference type="InterPro" id="IPR018206">
    <property type="entry name" value="ETF_asu_C_CS"/>
</dbReference>
<feature type="binding site" evidence="6">
    <location>
        <begin position="290"/>
        <end position="294"/>
    </location>
    <ligand>
        <name>FAD</name>
        <dbReference type="ChEBI" id="CHEBI:57692"/>
    </ligand>
</feature>
<dbReference type="EMBL" id="KM103922">
    <property type="protein sequence ID" value="AKA64692.1"/>
    <property type="molecule type" value="Genomic_DNA"/>
</dbReference>
<dbReference type="InterPro" id="IPR014730">
    <property type="entry name" value="ETF_a/b_N"/>
</dbReference>
<dbReference type="SUPFAM" id="SSF52467">
    <property type="entry name" value="DHS-like NAD/FAD-binding domain"/>
    <property type="match status" value="1"/>
</dbReference>